<dbReference type="GO" id="GO:0006412">
    <property type="term" value="P:translation"/>
    <property type="evidence" value="ECO:0007669"/>
    <property type="project" value="InterPro"/>
</dbReference>
<dbReference type="KEGG" id="pdic:118498753"/>
<evidence type="ECO:0000256" key="1">
    <source>
        <dbReference type="ARBA" id="ARBA00008427"/>
    </source>
</evidence>
<evidence type="ECO:0000256" key="4">
    <source>
        <dbReference type="ARBA" id="ARBA00035327"/>
    </source>
</evidence>
<dbReference type="GO" id="GO:0031090">
    <property type="term" value="C:organelle membrane"/>
    <property type="evidence" value="ECO:0007669"/>
    <property type="project" value="UniProtKB-ARBA"/>
</dbReference>
<protein>
    <recommendedName>
        <fullName evidence="4">60S ribosomal protein L21</fullName>
    </recommendedName>
</protein>
<reference evidence="7" key="1">
    <citation type="submission" date="2025-08" db="UniProtKB">
        <authorList>
            <consortium name="RefSeq"/>
        </authorList>
    </citation>
    <scope>IDENTIFICATION</scope>
    <source>
        <tissue evidence="7">Muscle</tissue>
    </source>
</reference>
<name>A0A7E6D2Q1_9CHIR</name>
<dbReference type="SUPFAM" id="SSF50104">
    <property type="entry name" value="Translation proteins SH3-like domain"/>
    <property type="match status" value="1"/>
</dbReference>
<dbReference type="OrthoDB" id="1539250at2759"/>
<evidence type="ECO:0000256" key="3">
    <source>
        <dbReference type="ARBA" id="ARBA00023274"/>
    </source>
</evidence>
<dbReference type="PANTHER" id="PTHR20981">
    <property type="entry name" value="60S RIBOSOMAL PROTEIN L21"/>
    <property type="match status" value="1"/>
</dbReference>
<dbReference type="InterPro" id="IPR036948">
    <property type="entry name" value="Ribosomal_eL21_sf"/>
</dbReference>
<comment type="similarity">
    <text evidence="1">Belongs to the eukaryotic ribosomal protein eL21 family.</text>
</comment>
<proteinExistence type="inferred from homology"/>
<evidence type="ECO:0000256" key="5">
    <source>
        <dbReference type="SAM" id="MobiDB-lite"/>
    </source>
</evidence>
<keyword evidence="2" id="KW-0689">Ribosomal protein</keyword>
<dbReference type="Pfam" id="PF01157">
    <property type="entry name" value="Ribosomal_L21e"/>
    <property type="match status" value="1"/>
</dbReference>
<feature type="region of interest" description="Disordered" evidence="5">
    <location>
        <begin position="117"/>
        <end position="157"/>
    </location>
</feature>
<evidence type="ECO:0000313" key="7">
    <source>
        <dbReference type="RefSeq" id="XP_035873271.1"/>
    </source>
</evidence>
<sequence>MTNTKGKRRGGRWMFSQPFRKQEVAPLATYMRIHKKGDVVDIEAMGTVREAMPHRCHQGKAGRICSVAQHVVGTVTNKQVKGKILAKRINVCLEHTGHSQSQDGFLKCVKEKFQKKKKAQEKGAWVPPKHQPAPRRDTRGARTSAWATGAPARAFTA</sequence>
<dbReference type="GeneID" id="118498753"/>
<dbReference type="GO" id="GO:0005840">
    <property type="term" value="C:ribosome"/>
    <property type="evidence" value="ECO:0007669"/>
    <property type="project" value="UniProtKB-KW"/>
</dbReference>
<evidence type="ECO:0000256" key="2">
    <source>
        <dbReference type="ARBA" id="ARBA00022980"/>
    </source>
</evidence>
<dbReference type="RefSeq" id="XP_035873271.1">
    <property type="nucleotide sequence ID" value="XM_036017378.1"/>
</dbReference>
<gene>
    <name evidence="7" type="primary">LOC118498753</name>
</gene>
<keyword evidence="3" id="KW-0687">Ribonucleoprotein</keyword>
<keyword evidence="6" id="KW-1185">Reference proteome</keyword>
<dbReference type="Gene3D" id="2.30.30.70">
    <property type="entry name" value="Ribosomal protein L21"/>
    <property type="match status" value="1"/>
</dbReference>
<dbReference type="AlphaFoldDB" id="A0A7E6D2Q1"/>
<evidence type="ECO:0000313" key="6">
    <source>
        <dbReference type="Proteomes" id="UP000504628"/>
    </source>
</evidence>
<organism evidence="6 7">
    <name type="scientific">Phyllostomus discolor</name>
    <name type="common">pale spear-nosed bat</name>
    <dbReference type="NCBI Taxonomy" id="89673"/>
    <lineage>
        <taxon>Eukaryota</taxon>
        <taxon>Metazoa</taxon>
        <taxon>Chordata</taxon>
        <taxon>Craniata</taxon>
        <taxon>Vertebrata</taxon>
        <taxon>Euteleostomi</taxon>
        <taxon>Mammalia</taxon>
        <taxon>Eutheria</taxon>
        <taxon>Laurasiatheria</taxon>
        <taxon>Chiroptera</taxon>
        <taxon>Yangochiroptera</taxon>
        <taxon>Phyllostomidae</taxon>
        <taxon>Phyllostominae</taxon>
        <taxon>Phyllostomus</taxon>
    </lineage>
</organism>
<dbReference type="Gene3D" id="6.10.250.3260">
    <property type="match status" value="1"/>
</dbReference>
<dbReference type="GO" id="GO:0003735">
    <property type="term" value="F:structural constituent of ribosome"/>
    <property type="evidence" value="ECO:0007669"/>
    <property type="project" value="InterPro"/>
</dbReference>
<dbReference type="FunFam" id="2.30.30.70:FF:000001">
    <property type="entry name" value="60S ribosomal protein L21"/>
    <property type="match status" value="1"/>
</dbReference>
<dbReference type="InterPro" id="IPR001147">
    <property type="entry name" value="Ribosomal_eL21"/>
</dbReference>
<dbReference type="GO" id="GO:1990904">
    <property type="term" value="C:ribonucleoprotein complex"/>
    <property type="evidence" value="ECO:0007669"/>
    <property type="project" value="UniProtKB-KW"/>
</dbReference>
<dbReference type="Proteomes" id="UP000504628">
    <property type="component" value="Chromosome 2"/>
</dbReference>
<dbReference type="InParanoid" id="A0A7E6D2Q1"/>
<dbReference type="InterPro" id="IPR008991">
    <property type="entry name" value="Translation_prot_SH3-like_sf"/>
</dbReference>
<accession>A0A7E6D2Q1</accession>